<organism evidence="4 5">
    <name type="scientific">Marinicauda pacifica</name>
    <dbReference type="NCBI Taxonomy" id="1133559"/>
    <lineage>
        <taxon>Bacteria</taxon>
        <taxon>Pseudomonadati</taxon>
        <taxon>Pseudomonadota</taxon>
        <taxon>Alphaproteobacteria</taxon>
        <taxon>Maricaulales</taxon>
        <taxon>Maricaulaceae</taxon>
        <taxon>Marinicauda</taxon>
    </lineage>
</organism>
<sequence length="108" mass="12041">MADCLTPQNRLLIVDDVFDRGHSLETLIGRLREGCGPAMPGEVKTACVWYKPTRRETELAPDYYVHETARWLVCPHELEGLTPDEIAQHKRVPAGFADAAGRPGTARK</sequence>
<evidence type="ECO:0000256" key="2">
    <source>
        <dbReference type="ARBA" id="ARBA00022679"/>
    </source>
</evidence>
<gene>
    <name evidence="4" type="ORF">E5162_14190</name>
</gene>
<evidence type="ECO:0000313" key="4">
    <source>
        <dbReference type="EMBL" id="TGY91558.1"/>
    </source>
</evidence>
<evidence type="ECO:0000313" key="5">
    <source>
        <dbReference type="Proteomes" id="UP000305451"/>
    </source>
</evidence>
<keyword evidence="5" id="KW-1185">Reference proteome</keyword>
<keyword evidence="1" id="KW-0328">Glycosyltransferase</keyword>
<evidence type="ECO:0000256" key="1">
    <source>
        <dbReference type="ARBA" id="ARBA00022676"/>
    </source>
</evidence>
<keyword evidence="2" id="KW-0808">Transferase</keyword>
<name>A0A4S2H7S4_9PROT</name>
<dbReference type="PANTHER" id="PTHR43363:SF1">
    <property type="entry name" value="HYPOXANTHINE-GUANINE PHOSPHORIBOSYLTRANSFERASE"/>
    <property type="match status" value="1"/>
</dbReference>
<dbReference type="GO" id="GO:0016757">
    <property type="term" value="F:glycosyltransferase activity"/>
    <property type="evidence" value="ECO:0007669"/>
    <property type="project" value="UniProtKB-KW"/>
</dbReference>
<dbReference type="PANTHER" id="PTHR43363">
    <property type="entry name" value="HYPOXANTHINE PHOSPHORIBOSYLTRANSFERASE"/>
    <property type="match status" value="1"/>
</dbReference>
<accession>A0A4S2H7S4</accession>
<dbReference type="SUPFAM" id="SSF53271">
    <property type="entry name" value="PRTase-like"/>
    <property type="match status" value="1"/>
</dbReference>
<dbReference type="Pfam" id="PF00156">
    <property type="entry name" value="Pribosyltran"/>
    <property type="match status" value="1"/>
</dbReference>
<protein>
    <recommendedName>
        <fullName evidence="3">Phosphoribosyltransferase domain-containing protein</fullName>
    </recommendedName>
</protein>
<comment type="caution">
    <text evidence="4">The sequence shown here is derived from an EMBL/GenBank/DDBJ whole genome shotgun (WGS) entry which is preliminary data.</text>
</comment>
<evidence type="ECO:0000259" key="3">
    <source>
        <dbReference type="Pfam" id="PF00156"/>
    </source>
</evidence>
<dbReference type="InterPro" id="IPR029057">
    <property type="entry name" value="PRTase-like"/>
</dbReference>
<dbReference type="InterPro" id="IPR000836">
    <property type="entry name" value="PRTase_dom"/>
</dbReference>
<dbReference type="Proteomes" id="UP000305451">
    <property type="component" value="Unassembled WGS sequence"/>
</dbReference>
<reference evidence="4 5" key="1">
    <citation type="journal article" date="2013" name="Int. J. Syst. Evol. Microbiol.">
        <title>Marinicauda pacifica gen. nov., sp. nov., a prosthecate alphaproteobacterium of the family Hyphomonadaceae isolated from deep seawater.</title>
        <authorList>
            <person name="Zhang X.Y."/>
            <person name="Li G.W."/>
            <person name="Wang C.S."/>
            <person name="Zhang Y.J."/>
            <person name="Xu X.W."/>
            <person name="Li H."/>
            <person name="Liu A."/>
            <person name="Liu C."/>
            <person name="Xie B.B."/>
            <person name="Qin Q.L."/>
            <person name="Xu Z."/>
            <person name="Chen X.L."/>
            <person name="Zhou B.C."/>
            <person name="Zhang Y.Z."/>
        </authorList>
    </citation>
    <scope>NUCLEOTIDE SEQUENCE [LARGE SCALE GENOMIC DNA]</scope>
    <source>
        <strain evidence="4 5">P-1 km-3</strain>
    </source>
</reference>
<dbReference type="Gene3D" id="3.40.50.2020">
    <property type="match status" value="1"/>
</dbReference>
<dbReference type="CDD" id="cd06223">
    <property type="entry name" value="PRTases_typeI"/>
    <property type="match status" value="1"/>
</dbReference>
<feature type="domain" description="Phosphoribosyltransferase" evidence="3">
    <location>
        <begin position="9"/>
        <end position="66"/>
    </location>
</feature>
<proteinExistence type="predicted"/>
<dbReference type="EMBL" id="SRXV01000009">
    <property type="protein sequence ID" value="TGY91558.1"/>
    <property type="molecule type" value="Genomic_DNA"/>
</dbReference>
<dbReference type="AlphaFoldDB" id="A0A4S2H7S4"/>